<gene>
    <name evidence="4" type="ORF">RV14_GL002159</name>
</gene>
<name>A0A1L8WPC4_9ENTE</name>
<feature type="domain" description="WxL" evidence="3">
    <location>
        <begin position="42"/>
        <end position="234"/>
    </location>
</feature>
<evidence type="ECO:0000313" key="5">
    <source>
        <dbReference type="Proteomes" id="UP000182152"/>
    </source>
</evidence>
<protein>
    <recommendedName>
        <fullName evidence="3">WxL domain-containing protein</fullName>
    </recommendedName>
</protein>
<evidence type="ECO:0000259" key="3">
    <source>
        <dbReference type="Pfam" id="PF13731"/>
    </source>
</evidence>
<proteinExistence type="predicted"/>
<evidence type="ECO:0000256" key="2">
    <source>
        <dbReference type="SAM" id="SignalP"/>
    </source>
</evidence>
<dbReference type="Pfam" id="PF13731">
    <property type="entry name" value="WxL"/>
    <property type="match status" value="1"/>
</dbReference>
<evidence type="ECO:0000313" key="4">
    <source>
        <dbReference type="EMBL" id="OJG82867.1"/>
    </source>
</evidence>
<feature type="signal peptide" evidence="2">
    <location>
        <begin position="1"/>
        <end position="39"/>
    </location>
</feature>
<dbReference type="Proteomes" id="UP000182152">
    <property type="component" value="Unassembled WGS sequence"/>
</dbReference>
<reference evidence="4 5" key="1">
    <citation type="submission" date="2014-12" db="EMBL/GenBank/DDBJ databases">
        <title>Draft genome sequences of 29 type strains of Enterococci.</title>
        <authorList>
            <person name="Zhong Z."/>
            <person name="Sun Z."/>
            <person name="Liu W."/>
            <person name="Zhang W."/>
            <person name="Zhang H."/>
        </authorList>
    </citation>
    <scope>NUCLEOTIDE SEQUENCE [LARGE SCALE GENOMIC DNA]</scope>
    <source>
        <strain evidence="4 5">DSM 15687</strain>
    </source>
</reference>
<keyword evidence="5" id="KW-1185">Reference proteome</keyword>
<feature type="chain" id="PRO_5013154625" description="WxL domain-containing protein" evidence="2">
    <location>
        <begin position="40"/>
        <end position="235"/>
    </location>
</feature>
<dbReference type="AlphaFoldDB" id="A0A1L8WPC4"/>
<dbReference type="EMBL" id="JXLB01000007">
    <property type="protein sequence ID" value="OJG82867.1"/>
    <property type="molecule type" value="Genomic_DNA"/>
</dbReference>
<keyword evidence="2" id="KW-0732">Signal</keyword>
<evidence type="ECO:0000256" key="1">
    <source>
        <dbReference type="SAM" id="MobiDB-lite"/>
    </source>
</evidence>
<comment type="caution">
    <text evidence="4">The sequence shown here is derived from an EMBL/GenBank/DDBJ whole genome shotgun (WGS) entry which is preliminary data.</text>
</comment>
<organism evidence="4 5">
    <name type="scientific">Enterococcus ratti</name>
    <dbReference type="NCBI Taxonomy" id="150033"/>
    <lineage>
        <taxon>Bacteria</taxon>
        <taxon>Bacillati</taxon>
        <taxon>Bacillota</taxon>
        <taxon>Bacilli</taxon>
        <taxon>Lactobacillales</taxon>
        <taxon>Enterococcaceae</taxon>
        <taxon>Enterococcus</taxon>
    </lineage>
</organism>
<sequence>MPIIHVVEKKKEGRKKVKKIVLATILLSAVGLGSTVVHAEDLKGTSTAKIGLSQQDPDHPVGPIDPVDPDDDPNSNDPTGNTGVLRIDYISNIDFGKQTISGSTQTYAAQKPALRTEAQVSDLRGTGASWNLQVNYDSENSGFQTQSGQTLKGAQLTLPVGTLKTVENNQSAAPTTSTVVVNTDAQNIMTSDANTGLGTWADQMNTSEVSLQVPSGNLAGDYTATLEWTLTDAPA</sequence>
<feature type="region of interest" description="Disordered" evidence="1">
    <location>
        <begin position="50"/>
        <end position="83"/>
    </location>
</feature>
<dbReference type="InterPro" id="IPR027994">
    <property type="entry name" value="WxL_dom"/>
</dbReference>
<dbReference type="STRING" id="150033.RV14_GL002159"/>
<accession>A0A1L8WPC4</accession>